<evidence type="ECO:0000256" key="1">
    <source>
        <dbReference type="SAM" id="MobiDB-lite"/>
    </source>
</evidence>
<dbReference type="InterPro" id="IPR008928">
    <property type="entry name" value="6-hairpin_glycosidase_sf"/>
</dbReference>
<dbReference type="InterPro" id="IPR033433">
    <property type="entry name" value="GtaA_N"/>
</dbReference>
<feature type="domain" description="Glutaminase A central" evidence="3">
    <location>
        <begin position="332"/>
        <end position="679"/>
    </location>
</feature>
<evidence type="ECO:0000259" key="2">
    <source>
        <dbReference type="Pfam" id="PF10360"/>
    </source>
</evidence>
<dbReference type="InterPro" id="IPR029052">
    <property type="entry name" value="Metallo-depent_PP-like"/>
</dbReference>
<feature type="compositionally biased region" description="Basic and acidic residues" evidence="1">
    <location>
        <begin position="1318"/>
        <end position="1328"/>
    </location>
</feature>
<evidence type="ECO:0000313" key="7">
    <source>
        <dbReference type="Proteomes" id="UP000283841"/>
    </source>
</evidence>
<evidence type="ECO:0000259" key="5">
    <source>
        <dbReference type="Pfam" id="PF25061"/>
    </source>
</evidence>
<evidence type="ECO:0000259" key="3">
    <source>
        <dbReference type="Pfam" id="PF16335"/>
    </source>
</evidence>
<dbReference type="InterPro" id="IPR018829">
    <property type="entry name" value="DUF2433"/>
</dbReference>
<dbReference type="Pfam" id="PF25061">
    <property type="entry name" value="RRM_fung"/>
    <property type="match status" value="1"/>
</dbReference>
<dbReference type="Pfam" id="PF10360">
    <property type="entry name" value="DUF2433"/>
    <property type="match status" value="1"/>
</dbReference>
<evidence type="ECO:0000259" key="4">
    <source>
        <dbReference type="Pfam" id="PF17168"/>
    </source>
</evidence>
<feature type="compositionally biased region" description="Low complexity" evidence="1">
    <location>
        <begin position="1415"/>
        <end position="1432"/>
    </location>
</feature>
<organism evidence="6 7">
    <name type="scientific">Byssochlamys spectabilis</name>
    <name type="common">Paecilomyces variotii</name>
    <dbReference type="NCBI Taxonomy" id="264951"/>
    <lineage>
        <taxon>Eukaryota</taxon>
        <taxon>Fungi</taxon>
        <taxon>Dikarya</taxon>
        <taxon>Ascomycota</taxon>
        <taxon>Pezizomycotina</taxon>
        <taxon>Eurotiomycetes</taxon>
        <taxon>Eurotiomycetidae</taxon>
        <taxon>Eurotiales</taxon>
        <taxon>Thermoascaceae</taxon>
        <taxon>Paecilomyces</taxon>
    </lineage>
</organism>
<dbReference type="GO" id="GO:0005975">
    <property type="term" value="P:carbohydrate metabolic process"/>
    <property type="evidence" value="ECO:0007669"/>
    <property type="project" value="InterPro"/>
</dbReference>
<dbReference type="PANTHER" id="PTHR31987:SF14">
    <property type="entry name" value="PUTATIVE (AFU_ORTHOLOGUE AFUA_6G09910)-RELATED"/>
    <property type="match status" value="1"/>
</dbReference>
<dbReference type="RefSeq" id="XP_028487341.1">
    <property type="nucleotide sequence ID" value="XM_028631812.1"/>
</dbReference>
<dbReference type="SUPFAM" id="SSF48208">
    <property type="entry name" value="Six-hairpin glycosidases"/>
    <property type="match status" value="1"/>
</dbReference>
<proteinExistence type="predicted"/>
<dbReference type="InterPro" id="IPR052743">
    <property type="entry name" value="Glutaminase_GtaA"/>
</dbReference>
<dbReference type="VEuPathDB" id="FungiDB:C8Q69DRAFT_485111"/>
<dbReference type="InterPro" id="IPR032514">
    <property type="entry name" value="GtaA_central"/>
</dbReference>
<dbReference type="SUPFAM" id="SSF56300">
    <property type="entry name" value="Metallo-dependent phosphatases"/>
    <property type="match status" value="1"/>
</dbReference>
<feature type="region of interest" description="Disordered" evidence="1">
    <location>
        <begin position="1318"/>
        <end position="1442"/>
    </location>
</feature>
<feature type="compositionally biased region" description="Polar residues" evidence="1">
    <location>
        <begin position="1354"/>
        <end position="1364"/>
    </location>
</feature>
<evidence type="ECO:0008006" key="8">
    <source>
        <dbReference type="Google" id="ProtNLM"/>
    </source>
</evidence>
<feature type="compositionally biased region" description="Low complexity" evidence="1">
    <location>
        <begin position="1229"/>
        <end position="1244"/>
    </location>
</feature>
<sequence>MYQLSARLGVGQCIAFYLSVLSVNAGVDYEPALPPSYPLAVRNPYLSTWIPGSLVESLPTSTPQFWTGQDLTWSIIGRVDGKAYSLMGVANSENTTIPAQVQKAEYTTTHSMFTLNAGPVTFTLDFLSPVSPSNYLRQSLPFSYLTVSVSSPGSHDIQIYSDIGDEWTGSTDTEQNFRTQEATSVFTLTAENAATYTEIDDMALWGEVVFASKPSLSSNLSAFSGPANTARSDFARHGTFTVPQSQWNPGEVVALSHSLGRVTGSQSVTYAVGYVREKAINYLGEAYTGYYRSKYPTTAEAVSYFLDDYAGALSESIELDSKLSAKATAVAGQKYSDIVTLSVRQAYAGIDLTIPYDTLDTSDPLAFIKEISSDGNVNTVDIIMPAFPIYYVMDPDYIRLLLEPVMRYMAAGRWHLPYVIHDIGSSYPNATGHDDQLAEPMPIEETGNLMILTYAYTKATGDTQWAAQYTGMLQKYADYLVDNSINIANQLSTNDAAGPLPNETNLAIKAAVGLKAFGKLSGLTNYSDIGDEHAKIFYTDGLGTDPNRTHFVLEYPDMPSTWKTPYNLYPDVLLDLETFPTSAYAMGSKFFQTVRGEYGVALDNRQDWAKSDWNMWLAGTFGTTTRDQFVDDLWAFMTNGLNAWPFSDRYISTSAQGNKPGVGVLCKARPTVGGHLALLALEGPGSVSLSALSTRSATADAEDLNTAGLKTEDLFAQRKLPQALLGCQLRLTKTLHQPRPHNFGSTGYLPNGASTATGAVPGATPLLPNNGRVMQTGSVRVLCIADVRGNLKSLNELAKQARADYIIHTGDFGFYDDTSLERIADKTLKHVAQYSPLLPESTKRTIAQIPPQQSIKQRFSPEQLPLSELPQLLDKRLTLDVPVYTVWGACEDVRVLEKFRSGEYKVDKLHIIDEANSRLLDIGGVKLRLLGLGGAVVMHKLFDNGEGKTTIAGGQGTMWTTLLQMGELVDTANRVYDPSETRIFVTHASPAREGMLNQLSVTLKADFSISAGLHFRYGSSYNEFSVNPTLDHYRGKLAASKASFNDVWDTVRGEVEGAISSNEAQKTLLENALDIVNKMPSVANGGNPFGGPVAAGNGAGQVDESAFKNMWNFNLADAAFGYLALEIEGGRIGTEMRAQGFNFAHRGGKAMSHAAQSALPTGPAGAAAAPAQARGPAPQFGQAQPPRAGAPFQQQPTPQPAQGKLQGPARSTASPAPVIPKPATPQPPTAASSQPSVASPKAPAETNGATQPEKPSESPIPRGEKKASNGLFVSNVDNEQAVRDLFPEEDKAKIQKVEKWGKFNHVVTFATVEEAKAALDRQPAEHKRPSPPGQPRKPNLKFFEDRGPRGPQGNAGTWQASSRGGANAGQRGYQSGGASDSEGGRGRGGFGGRGRGRGSDRGGRGGRGRGGFTKGGASSDSPAPASTSSTPAEKPAQSAGDS</sequence>
<dbReference type="Proteomes" id="UP000283841">
    <property type="component" value="Unassembled WGS sequence"/>
</dbReference>
<reference evidence="6 7" key="1">
    <citation type="journal article" date="2018" name="Front. Microbiol.">
        <title>Genomic and genetic insights into a cosmopolitan fungus, Paecilomyces variotii (Eurotiales).</title>
        <authorList>
            <person name="Urquhart A.S."/>
            <person name="Mondo S.J."/>
            <person name="Makela M.R."/>
            <person name="Hane J.K."/>
            <person name="Wiebenga A."/>
            <person name="He G."/>
            <person name="Mihaltcheva S."/>
            <person name="Pangilinan J."/>
            <person name="Lipzen A."/>
            <person name="Barry K."/>
            <person name="de Vries R.P."/>
            <person name="Grigoriev I.V."/>
            <person name="Idnurm A."/>
        </authorList>
    </citation>
    <scope>NUCLEOTIDE SEQUENCE [LARGE SCALE GENOMIC DNA]</scope>
    <source>
        <strain evidence="6 7">CBS 101075</strain>
    </source>
</reference>
<feature type="compositionally biased region" description="Pro residues" evidence="1">
    <location>
        <begin position="1217"/>
        <end position="1228"/>
    </location>
</feature>
<gene>
    <name evidence="6" type="ORF">C8Q69DRAFT_485111</name>
</gene>
<dbReference type="Pfam" id="PF16335">
    <property type="entry name" value="GtaA_6_Hairpin"/>
    <property type="match status" value="1"/>
</dbReference>
<evidence type="ECO:0000313" key="6">
    <source>
        <dbReference type="EMBL" id="RWQ97696.1"/>
    </source>
</evidence>
<accession>A0A443I0W6</accession>
<dbReference type="PANTHER" id="PTHR31987">
    <property type="entry name" value="GLUTAMINASE A-RELATED"/>
    <property type="match status" value="1"/>
</dbReference>
<feature type="domain" description="RNA-binding" evidence="5">
    <location>
        <begin position="1264"/>
        <end position="1347"/>
    </location>
</feature>
<dbReference type="STRING" id="264951.A0A443I0W6"/>
<comment type="caution">
    <text evidence="6">The sequence shown here is derived from an EMBL/GenBank/DDBJ whole genome shotgun (WGS) entry which is preliminary data.</text>
</comment>
<protein>
    <recommendedName>
        <fullName evidence="8">DUF1793-domain-containing protein</fullName>
    </recommendedName>
</protein>
<feature type="domain" description="DUF2433" evidence="2">
    <location>
        <begin position="1017"/>
        <end position="1146"/>
    </location>
</feature>
<keyword evidence="7" id="KW-1185">Reference proteome</keyword>
<feature type="domain" description="Glutaminase A N-terminal" evidence="4">
    <location>
        <begin position="109"/>
        <end position="325"/>
    </location>
</feature>
<dbReference type="Pfam" id="PF17168">
    <property type="entry name" value="DUF5127"/>
    <property type="match status" value="1"/>
</dbReference>
<dbReference type="GeneID" id="39601089"/>
<feature type="compositionally biased region" description="Low complexity" evidence="1">
    <location>
        <begin position="1162"/>
        <end position="1202"/>
    </location>
</feature>
<name>A0A443I0W6_BYSSP</name>
<dbReference type="EMBL" id="RCNU01000002">
    <property type="protein sequence ID" value="RWQ97696.1"/>
    <property type="molecule type" value="Genomic_DNA"/>
</dbReference>
<feature type="region of interest" description="Disordered" evidence="1">
    <location>
        <begin position="1152"/>
        <end position="1275"/>
    </location>
</feature>
<dbReference type="InterPro" id="IPR056812">
    <property type="entry name" value="RRM_fung"/>
</dbReference>